<organism evidence="1 2">
    <name type="scientific">Rhipicephalus sanguineus</name>
    <name type="common">Brown dog tick</name>
    <name type="synonym">Ixodes sanguineus</name>
    <dbReference type="NCBI Taxonomy" id="34632"/>
    <lineage>
        <taxon>Eukaryota</taxon>
        <taxon>Metazoa</taxon>
        <taxon>Ecdysozoa</taxon>
        <taxon>Arthropoda</taxon>
        <taxon>Chelicerata</taxon>
        <taxon>Arachnida</taxon>
        <taxon>Acari</taxon>
        <taxon>Parasitiformes</taxon>
        <taxon>Ixodida</taxon>
        <taxon>Ixodoidea</taxon>
        <taxon>Ixodidae</taxon>
        <taxon>Rhipicephalinae</taxon>
        <taxon>Rhipicephalus</taxon>
        <taxon>Rhipicephalus</taxon>
    </lineage>
</organism>
<name>A0A9D4PQB0_RHISA</name>
<reference evidence="1" key="2">
    <citation type="submission" date="2021-09" db="EMBL/GenBank/DDBJ databases">
        <authorList>
            <person name="Jia N."/>
            <person name="Wang J."/>
            <person name="Shi W."/>
            <person name="Du L."/>
            <person name="Sun Y."/>
            <person name="Zhan W."/>
            <person name="Jiang J."/>
            <person name="Wang Q."/>
            <person name="Zhang B."/>
            <person name="Ji P."/>
            <person name="Sakyi L.B."/>
            <person name="Cui X."/>
            <person name="Yuan T."/>
            <person name="Jiang B."/>
            <person name="Yang W."/>
            <person name="Lam T.T.-Y."/>
            <person name="Chang Q."/>
            <person name="Ding S."/>
            <person name="Wang X."/>
            <person name="Zhu J."/>
            <person name="Ruan X."/>
            <person name="Zhao L."/>
            <person name="Wei J."/>
            <person name="Que T."/>
            <person name="Du C."/>
            <person name="Cheng J."/>
            <person name="Dai P."/>
            <person name="Han X."/>
            <person name="Huang E."/>
            <person name="Gao Y."/>
            <person name="Liu J."/>
            <person name="Shao H."/>
            <person name="Ye R."/>
            <person name="Li L."/>
            <person name="Wei W."/>
            <person name="Wang X."/>
            <person name="Wang C."/>
            <person name="Huo Q."/>
            <person name="Li W."/>
            <person name="Guo W."/>
            <person name="Chen H."/>
            <person name="Chen S."/>
            <person name="Zhou L."/>
            <person name="Zhou L."/>
            <person name="Ni X."/>
            <person name="Tian J."/>
            <person name="Zhou Y."/>
            <person name="Sheng Y."/>
            <person name="Liu T."/>
            <person name="Pan Y."/>
            <person name="Xia L."/>
            <person name="Li J."/>
            <person name="Zhao F."/>
            <person name="Cao W."/>
        </authorList>
    </citation>
    <scope>NUCLEOTIDE SEQUENCE</scope>
    <source>
        <strain evidence="1">Rsan-2018</strain>
        <tissue evidence="1">Larvae</tissue>
    </source>
</reference>
<gene>
    <name evidence="1" type="ORF">HPB52_004738</name>
</gene>
<protein>
    <submittedName>
        <fullName evidence="1">Uncharacterized protein</fullName>
    </submittedName>
</protein>
<comment type="caution">
    <text evidence="1">The sequence shown here is derived from an EMBL/GenBank/DDBJ whole genome shotgun (WGS) entry which is preliminary data.</text>
</comment>
<keyword evidence="2" id="KW-1185">Reference proteome</keyword>
<sequence length="100" mass="11321">MLSPRQGHVPVMPLCHTTQCVLPFMPRCMTCPNQEHQSYQLTNYIVAVVSRMPPPNHLQWCPRGTGTRCLVEGPRVLLLRLPWTCGSILRSKTSRTKAPL</sequence>
<dbReference type="EMBL" id="JABSTV010001251">
    <property type="protein sequence ID" value="KAH7951107.1"/>
    <property type="molecule type" value="Genomic_DNA"/>
</dbReference>
<reference evidence="1" key="1">
    <citation type="journal article" date="2020" name="Cell">
        <title>Large-Scale Comparative Analyses of Tick Genomes Elucidate Their Genetic Diversity and Vector Capacities.</title>
        <authorList>
            <consortium name="Tick Genome and Microbiome Consortium (TIGMIC)"/>
            <person name="Jia N."/>
            <person name="Wang J."/>
            <person name="Shi W."/>
            <person name="Du L."/>
            <person name="Sun Y."/>
            <person name="Zhan W."/>
            <person name="Jiang J.F."/>
            <person name="Wang Q."/>
            <person name="Zhang B."/>
            <person name="Ji P."/>
            <person name="Bell-Sakyi L."/>
            <person name="Cui X.M."/>
            <person name="Yuan T.T."/>
            <person name="Jiang B.G."/>
            <person name="Yang W.F."/>
            <person name="Lam T.T."/>
            <person name="Chang Q.C."/>
            <person name="Ding S.J."/>
            <person name="Wang X.J."/>
            <person name="Zhu J.G."/>
            <person name="Ruan X.D."/>
            <person name="Zhao L."/>
            <person name="Wei J.T."/>
            <person name="Ye R.Z."/>
            <person name="Que T.C."/>
            <person name="Du C.H."/>
            <person name="Zhou Y.H."/>
            <person name="Cheng J.X."/>
            <person name="Dai P.F."/>
            <person name="Guo W.B."/>
            <person name="Han X.H."/>
            <person name="Huang E.J."/>
            <person name="Li L.F."/>
            <person name="Wei W."/>
            <person name="Gao Y.C."/>
            <person name="Liu J.Z."/>
            <person name="Shao H.Z."/>
            <person name="Wang X."/>
            <person name="Wang C.C."/>
            <person name="Yang T.C."/>
            <person name="Huo Q.B."/>
            <person name="Li W."/>
            <person name="Chen H.Y."/>
            <person name="Chen S.E."/>
            <person name="Zhou L.G."/>
            <person name="Ni X.B."/>
            <person name="Tian J.H."/>
            <person name="Sheng Y."/>
            <person name="Liu T."/>
            <person name="Pan Y.S."/>
            <person name="Xia L.Y."/>
            <person name="Li J."/>
            <person name="Zhao F."/>
            <person name="Cao W.C."/>
        </authorList>
    </citation>
    <scope>NUCLEOTIDE SEQUENCE</scope>
    <source>
        <strain evidence="1">Rsan-2018</strain>
    </source>
</reference>
<proteinExistence type="predicted"/>
<evidence type="ECO:0000313" key="1">
    <source>
        <dbReference type="EMBL" id="KAH7951107.1"/>
    </source>
</evidence>
<dbReference type="AlphaFoldDB" id="A0A9D4PQB0"/>
<dbReference type="Proteomes" id="UP000821837">
    <property type="component" value="Chromosome 5"/>
</dbReference>
<accession>A0A9D4PQB0</accession>
<evidence type="ECO:0000313" key="2">
    <source>
        <dbReference type="Proteomes" id="UP000821837"/>
    </source>
</evidence>